<accession>A0A378KPE4</accession>
<sequence length="697" mass="80440">MPEEAAKRRLESELNKLKLNIPSSVFQYDLNRAQAIEYLKNNKSVPFIFRNSSISGYFAFDIPSGDRQSCTHILVLPPSLEDEEFKLYNYDNKNFTATGSLIRYFEFAWDEQHNRMRSVEEMRWYQFKRLNQLTHNGTSAVMSTQSLDKKKIALTAKEVQSHAQHNPGLQKSGDGHTGFAMAAVLNSPFVVLRSKENRDEANNKIKDHIVDNGLIVVTGHGSHVGDAVSGVYINIDVQQETRLEDEKIKRSPHDIVSSAMESGLKSGNSVTILLCICYGAFDSQRNGSSFAHKLVREFAKQGISTTILATDQPFIRFGSNVIIDNKITFNERVGMAAKDVHFITAKVDGPDSNPVITVFKPNENIQLSSNGIEFKNPNQLLLDQQLQLKLAEEQRLQKLAEEQDRIQKQVEEQRLQKLAEEQARIQKQAEEQRLQKLAEEQARIQKQAEEQRLQKLAEEQARIQKQAEEQRLQKLAEEQARIQKQVEEQRLQKLAEEQNRLQKQAEEQRLHIPFEDPLERRDEEFTVFKSIENKGVQKRNETFIREKTPQEQSFNKHLEMLLSKGSEFKLRRDRVNKMQHQGTFHTLNEAYEAVLNLHQHLKTRGDEYFSKPTMDSYINFKQHCDAHIRDAHKILDKHRGWSEFLINLTLGIFTVGLGLVVKGGINLFYNRSFFYVHQTDSSKKLDEIEELVKSVKP</sequence>
<feature type="transmembrane region" description="Helical" evidence="2">
    <location>
        <begin position="644"/>
        <end position="669"/>
    </location>
</feature>
<keyword evidence="2" id="KW-0472">Membrane</keyword>
<gene>
    <name evidence="3" type="ORF">NCTC12376_00556</name>
</gene>
<dbReference type="Proteomes" id="UP000254230">
    <property type="component" value="Unassembled WGS sequence"/>
</dbReference>
<dbReference type="AlphaFoldDB" id="A0A378KPE4"/>
<proteinExistence type="predicted"/>
<dbReference type="RefSeq" id="WP_115148666.1">
    <property type="nucleotide sequence ID" value="NZ_UGOW01000001.1"/>
</dbReference>
<evidence type="ECO:0000313" key="4">
    <source>
        <dbReference type="Proteomes" id="UP000254230"/>
    </source>
</evidence>
<keyword evidence="1" id="KW-0175">Coiled coil</keyword>
<evidence type="ECO:0000256" key="1">
    <source>
        <dbReference type="SAM" id="Coils"/>
    </source>
</evidence>
<keyword evidence="2" id="KW-1133">Transmembrane helix</keyword>
<keyword evidence="2" id="KW-0812">Transmembrane</keyword>
<reference evidence="3 4" key="1">
    <citation type="submission" date="2018-06" db="EMBL/GenBank/DDBJ databases">
        <authorList>
            <consortium name="Pathogen Informatics"/>
            <person name="Doyle S."/>
        </authorList>
    </citation>
    <scope>NUCLEOTIDE SEQUENCE [LARGE SCALE GENOMIC DNA]</scope>
    <source>
        <strain evidence="3 4">NCTC12376</strain>
    </source>
</reference>
<evidence type="ECO:0000256" key="2">
    <source>
        <dbReference type="SAM" id="Phobius"/>
    </source>
</evidence>
<organism evidence="3 4">
    <name type="scientific">Legionella quateirensis</name>
    <dbReference type="NCBI Taxonomy" id="45072"/>
    <lineage>
        <taxon>Bacteria</taxon>
        <taxon>Pseudomonadati</taxon>
        <taxon>Pseudomonadota</taxon>
        <taxon>Gammaproteobacteria</taxon>
        <taxon>Legionellales</taxon>
        <taxon>Legionellaceae</taxon>
        <taxon>Legionella</taxon>
    </lineage>
</organism>
<protein>
    <submittedName>
        <fullName evidence="3">LepB protein</fullName>
    </submittedName>
</protein>
<dbReference type="EMBL" id="UGOW01000001">
    <property type="protein sequence ID" value="STY16764.1"/>
    <property type="molecule type" value="Genomic_DNA"/>
</dbReference>
<dbReference type="OrthoDB" id="5654377at2"/>
<feature type="coiled-coil region" evidence="1">
    <location>
        <begin position="382"/>
        <end position="511"/>
    </location>
</feature>
<name>A0A378KPE4_9GAMM</name>
<evidence type="ECO:0000313" key="3">
    <source>
        <dbReference type="EMBL" id="STY16764.1"/>
    </source>
</evidence>